<evidence type="ECO:0000256" key="1">
    <source>
        <dbReference type="ARBA" id="ARBA00004123"/>
    </source>
</evidence>
<comment type="subcellular location">
    <subcellularLocation>
        <location evidence="1">Nucleus</location>
    </subcellularLocation>
</comment>
<comment type="caution">
    <text evidence="7">The sequence shown here is derived from an EMBL/GenBank/DDBJ whole genome shotgun (WGS) entry which is preliminary data.</text>
</comment>
<accession>A0ABR3V3G0</accession>
<keyword evidence="6" id="KW-0539">Nucleus</keyword>
<evidence type="ECO:0000313" key="8">
    <source>
        <dbReference type="Proteomes" id="UP001583172"/>
    </source>
</evidence>
<dbReference type="EMBL" id="JAZGSY010000440">
    <property type="protein sequence ID" value="KAL1836256.1"/>
    <property type="molecule type" value="Genomic_DNA"/>
</dbReference>
<dbReference type="PANTHER" id="PTHR37534">
    <property type="entry name" value="TRANSCRIPTIONAL ACTIVATOR PROTEIN UGA3"/>
    <property type="match status" value="1"/>
</dbReference>
<evidence type="ECO:0008006" key="9">
    <source>
        <dbReference type="Google" id="ProtNLM"/>
    </source>
</evidence>
<dbReference type="InterPro" id="IPR021858">
    <property type="entry name" value="Fun_TF"/>
</dbReference>
<keyword evidence="4" id="KW-0238">DNA-binding</keyword>
<evidence type="ECO:0000313" key="7">
    <source>
        <dbReference type="EMBL" id="KAL1836256.1"/>
    </source>
</evidence>
<dbReference type="Proteomes" id="UP001583172">
    <property type="component" value="Unassembled WGS sequence"/>
</dbReference>
<evidence type="ECO:0000256" key="4">
    <source>
        <dbReference type="ARBA" id="ARBA00023125"/>
    </source>
</evidence>
<keyword evidence="2" id="KW-0862">Zinc</keyword>
<evidence type="ECO:0000256" key="5">
    <source>
        <dbReference type="ARBA" id="ARBA00023163"/>
    </source>
</evidence>
<dbReference type="Pfam" id="PF11951">
    <property type="entry name" value="Fungal_trans_2"/>
    <property type="match status" value="1"/>
</dbReference>
<protein>
    <recommendedName>
        <fullName evidence="9">Acriflavine sensitivity control protein acr-2</fullName>
    </recommendedName>
</protein>
<keyword evidence="8" id="KW-1185">Reference proteome</keyword>
<gene>
    <name evidence="7" type="ORF">VTJ49DRAFT_5387</name>
</gene>
<evidence type="ECO:0000256" key="3">
    <source>
        <dbReference type="ARBA" id="ARBA00023015"/>
    </source>
</evidence>
<evidence type="ECO:0000256" key="6">
    <source>
        <dbReference type="ARBA" id="ARBA00023242"/>
    </source>
</evidence>
<name>A0ABR3V3G0_HUMIN</name>
<dbReference type="PANTHER" id="PTHR37534:SF51">
    <property type="entry name" value="ACRIFLAVINE SENSITIVITY CONTROL PROTEIN ACR-2"/>
    <property type="match status" value="1"/>
</dbReference>
<sequence>MTIFPSPTDPLLAHLNRESRHYVYHFSTAVCQGLVSFDQPDHNPFRAILPLAARFDFLEAILVATGAMHLAALRARDSGLGGPELVDALVAKDRAICLLRAAVEDVTPMTQPVVLAATVFLVNLDLIDSGRGAWQPHMAAAGVLMPSLLSSHLAASDSSLAACFNAIAADCLTYRVLGSAINGVSLNLSWSAAADQAKFLSVLRRAEAHTYHCCPPEILNIILAASDLCDDRTTPDRVEQAQSLLLHGRSFDVVSWVRNIRGLSDRDDLDVRVSVASAHRAAACLYVLLAVPEAAEGPSLPPLTVDGLVREVLKHLAAVPVNHVHLKGTIWPTFVAGAQADNPAQRAWCAGRMRALGSLNPWACPWGYIRTAARVMEQLWEARDTAAAGGMKPNWLMEAKRMRDKCLIV</sequence>
<evidence type="ECO:0000256" key="2">
    <source>
        <dbReference type="ARBA" id="ARBA00022833"/>
    </source>
</evidence>
<keyword evidence="3" id="KW-0805">Transcription regulation</keyword>
<organism evidence="7 8">
    <name type="scientific">Humicola insolens</name>
    <name type="common">Soft-rot fungus</name>
    <dbReference type="NCBI Taxonomy" id="85995"/>
    <lineage>
        <taxon>Eukaryota</taxon>
        <taxon>Fungi</taxon>
        <taxon>Dikarya</taxon>
        <taxon>Ascomycota</taxon>
        <taxon>Pezizomycotina</taxon>
        <taxon>Sordariomycetes</taxon>
        <taxon>Sordariomycetidae</taxon>
        <taxon>Sordariales</taxon>
        <taxon>Chaetomiaceae</taxon>
        <taxon>Mycothermus</taxon>
    </lineage>
</organism>
<keyword evidence="5" id="KW-0804">Transcription</keyword>
<reference evidence="7 8" key="1">
    <citation type="journal article" date="2024" name="Commun. Biol.">
        <title>Comparative genomic analysis of thermophilic fungi reveals convergent evolutionary adaptations and gene losses.</title>
        <authorList>
            <person name="Steindorff A.S."/>
            <person name="Aguilar-Pontes M.V."/>
            <person name="Robinson A.J."/>
            <person name="Andreopoulos B."/>
            <person name="LaButti K."/>
            <person name="Kuo A."/>
            <person name="Mondo S."/>
            <person name="Riley R."/>
            <person name="Otillar R."/>
            <person name="Haridas S."/>
            <person name="Lipzen A."/>
            <person name="Grimwood J."/>
            <person name="Schmutz J."/>
            <person name="Clum A."/>
            <person name="Reid I.D."/>
            <person name="Moisan M.C."/>
            <person name="Butler G."/>
            <person name="Nguyen T.T.M."/>
            <person name="Dewar K."/>
            <person name="Conant G."/>
            <person name="Drula E."/>
            <person name="Henrissat B."/>
            <person name="Hansel C."/>
            <person name="Singer S."/>
            <person name="Hutchinson M.I."/>
            <person name="de Vries R.P."/>
            <person name="Natvig D.O."/>
            <person name="Powell A.J."/>
            <person name="Tsang A."/>
            <person name="Grigoriev I.V."/>
        </authorList>
    </citation>
    <scope>NUCLEOTIDE SEQUENCE [LARGE SCALE GENOMIC DNA]</scope>
    <source>
        <strain evidence="7 8">CBS 620.91</strain>
    </source>
</reference>
<proteinExistence type="predicted"/>